<dbReference type="EMBL" id="MH248138">
    <property type="protein sequence ID" value="AWY08369.1"/>
    <property type="molecule type" value="Genomic_DNA"/>
</dbReference>
<sequence length="351" mass="38296">MLFVSNGAQLLEKKIALARQRMFLFSDDVPIPTNLSSFQDMWEKTNKSRSFCYRIDADGKMQCTRGAGWSANKLFYNYVPNVRRDGSFDYNASSRNVTAFNHFCRYYAIGKDDDSYGAIGSVGSLLNTVTNGNPTPTVPPLLDMVLPPFDGSSYSLGMYSVSDSAFNPNLSEGGTIYGGGGSGIGRWTRETSSTLQTLGLTSLDYKTDTATISAYNAGVPYTGAGAEYTHTAYSFKEAPRIFQTFRTAVYGTTYFSGGGWSYSTSYSYGSYGSAYASTLFYYGKGTHADTPDYPIAWGAMSIAFAYGAPVYVVVSRADIDFVQTGLAGPNVKPVLSRNNQQEAIITRKHLM</sequence>
<gene>
    <name evidence="1" type="ORF">Alexandra_93</name>
</gene>
<evidence type="ECO:0000313" key="1">
    <source>
        <dbReference type="EMBL" id="AWY08369.1"/>
    </source>
</evidence>
<organism evidence="1 2">
    <name type="scientific">Erwinia phage vB_EamM_Alexandra</name>
    <dbReference type="NCBI Taxonomy" id="2201424"/>
    <lineage>
        <taxon>Viruses</taxon>
        <taxon>Duplodnaviria</taxon>
        <taxon>Heunggongvirae</taxon>
        <taxon>Uroviricota</taxon>
        <taxon>Caudoviricetes</taxon>
        <taxon>Alexandravirus</taxon>
        <taxon>Alexandravirus alexandra</taxon>
    </lineage>
</organism>
<evidence type="ECO:0000313" key="2">
    <source>
        <dbReference type="Proteomes" id="UP000251795"/>
    </source>
</evidence>
<reference evidence="1 2" key="1">
    <citation type="submission" date="2018-04" db="EMBL/GenBank/DDBJ databases">
        <authorList>
            <person name="Go L.Y."/>
            <person name="Mitchell J.A."/>
        </authorList>
    </citation>
    <scope>NUCLEOTIDE SEQUENCE [LARGE SCALE GENOMIC DNA]</scope>
</reference>
<protein>
    <submittedName>
        <fullName evidence="1">Uncharacterized protein</fullName>
    </submittedName>
</protein>
<dbReference type="Proteomes" id="UP000251795">
    <property type="component" value="Segment"/>
</dbReference>
<name>A0A2Z4QEB1_9CAUD</name>
<keyword evidence="2" id="KW-1185">Reference proteome</keyword>
<proteinExistence type="predicted"/>
<accession>A0A2Z4QEB1</accession>